<reference evidence="2" key="1">
    <citation type="submission" date="2021-01" db="UniProtKB">
        <authorList>
            <consortium name="EnsemblMetazoa"/>
        </authorList>
    </citation>
    <scope>IDENTIFICATION</scope>
</reference>
<dbReference type="RefSeq" id="XP_066912403.1">
    <property type="nucleotide sequence ID" value="XM_067056302.1"/>
</dbReference>
<dbReference type="EnsemblMetazoa" id="CLYHEMT001173.1">
    <property type="protein sequence ID" value="CLYHEMP001173.1"/>
    <property type="gene ID" value="CLYHEMG001173"/>
</dbReference>
<feature type="region of interest" description="Disordered" evidence="1">
    <location>
        <begin position="582"/>
        <end position="604"/>
    </location>
</feature>
<dbReference type="AlphaFoldDB" id="A0A7M5TSI4"/>
<keyword evidence="3" id="KW-1185">Reference proteome</keyword>
<feature type="region of interest" description="Disordered" evidence="1">
    <location>
        <begin position="123"/>
        <end position="168"/>
    </location>
</feature>
<evidence type="ECO:0000256" key="1">
    <source>
        <dbReference type="SAM" id="MobiDB-lite"/>
    </source>
</evidence>
<dbReference type="Proteomes" id="UP000594262">
    <property type="component" value="Unplaced"/>
</dbReference>
<feature type="region of interest" description="Disordered" evidence="1">
    <location>
        <begin position="358"/>
        <end position="415"/>
    </location>
</feature>
<sequence length="802" mass="89605">MRPKLLTTYSKSSRYQRKKNDTFEETILETSSEDVYQKNKTSPALTGSKDNTTIAASYIDTIEQCKRSFNMGNKNDREKLMSVNDDNWETVDILTKSHMSSSELQSINTPGLKKYPQRKPLALLRSDRNSNNINGLGGLGGKRFSENRKSSNQAASTNNVKRKGKSKLSTYTRSVIKIYSDNEQQEPQVTKDGKWNSTICKGGNTLFKDVLDVSPIKKTDRTTRANNRKSFTPILEANAKRRSPFRKQNQRIMTRAGTPTIPMSLMKLKRQSSAQDKVKDWLMKSPVNVYEPKNMPSIVPEVSSHFIKESESESQTPDSEKVEKNDGSCSDISPIPTEVSNPEIENDTVLTEIITEMQNERKSQKAKQNAKSAKPESSPSHKNNRRPRKKRKRICMPSNWKTKQSPSEKLRKPKPKANLLGKELDVRIKAPEPVNLKIKENGDVSFQKAYNLRKRGVHIPIQDARFGNFTQQTNLKKTIVDRITIDTDSVTSESQVGIKPTMRTGPVCERQPSGKIFEEIIQRDVKVVLKKLDVKDLGLSLKDVQNVDSIKDLETRQDDDGDRVTIHTDNVDDVLLAQVTGGEDVSLGDGGEDEVGGSGNGEQTNNIEVDFVIEEPVGKDVIEVLVIEDDEQDKCDGDVDDNESYSKNESPPLPNDLNNLVQSKRKLNFTPKRLIDNITATENPTKDNVVKQDINKVNNDVQPTIITCCDNQDGTQAATKNQTTFESSDISDFNESLGSFQFNTAKNADVNKNSSSEASTCFLQRTCETDSGFIVACDDSKSYVTDCLQASSVGNNSNVSSK</sequence>
<feature type="compositionally biased region" description="Basic residues" evidence="1">
    <location>
        <begin position="382"/>
        <end position="394"/>
    </location>
</feature>
<accession>A0A7M5TSI4</accession>
<feature type="compositionally biased region" description="Polar residues" evidence="1">
    <location>
        <begin position="150"/>
        <end position="159"/>
    </location>
</feature>
<proteinExistence type="predicted"/>
<dbReference type="GeneID" id="136799581"/>
<organism evidence="2 3">
    <name type="scientific">Clytia hemisphaerica</name>
    <dbReference type="NCBI Taxonomy" id="252671"/>
    <lineage>
        <taxon>Eukaryota</taxon>
        <taxon>Metazoa</taxon>
        <taxon>Cnidaria</taxon>
        <taxon>Hydrozoa</taxon>
        <taxon>Hydroidolina</taxon>
        <taxon>Leptothecata</taxon>
        <taxon>Obeliida</taxon>
        <taxon>Clytiidae</taxon>
        <taxon>Clytia</taxon>
    </lineage>
</organism>
<feature type="compositionally biased region" description="Acidic residues" evidence="1">
    <location>
        <begin position="630"/>
        <end position="643"/>
    </location>
</feature>
<feature type="region of interest" description="Disordered" evidence="1">
    <location>
        <begin position="306"/>
        <end position="346"/>
    </location>
</feature>
<protein>
    <submittedName>
        <fullName evidence="2">Uncharacterized protein</fullName>
    </submittedName>
</protein>
<evidence type="ECO:0000313" key="3">
    <source>
        <dbReference type="Proteomes" id="UP000594262"/>
    </source>
</evidence>
<evidence type="ECO:0000313" key="2">
    <source>
        <dbReference type="EnsemblMetazoa" id="CLYHEMP001173.1"/>
    </source>
</evidence>
<feature type="region of interest" description="Disordered" evidence="1">
    <location>
        <begin position="630"/>
        <end position="656"/>
    </location>
</feature>
<name>A0A7M5TSI4_9CNID</name>